<organism evidence="14 15">
    <name type="scientific">Oedothorax gibbosus</name>
    <dbReference type="NCBI Taxonomy" id="931172"/>
    <lineage>
        <taxon>Eukaryota</taxon>
        <taxon>Metazoa</taxon>
        <taxon>Ecdysozoa</taxon>
        <taxon>Arthropoda</taxon>
        <taxon>Chelicerata</taxon>
        <taxon>Arachnida</taxon>
        <taxon>Araneae</taxon>
        <taxon>Araneomorphae</taxon>
        <taxon>Entelegynae</taxon>
        <taxon>Araneoidea</taxon>
        <taxon>Linyphiidae</taxon>
        <taxon>Erigoninae</taxon>
        <taxon>Oedothorax</taxon>
    </lineage>
</organism>
<dbReference type="Pfam" id="PF06239">
    <property type="entry name" value="ECSIT_N"/>
    <property type="match status" value="1"/>
</dbReference>
<evidence type="ECO:0000256" key="9">
    <source>
        <dbReference type="ARBA" id="ARBA00022946"/>
    </source>
</evidence>
<evidence type="ECO:0000256" key="10">
    <source>
        <dbReference type="ARBA" id="ARBA00023128"/>
    </source>
</evidence>
<evidence type="ECO:0000256" key="6">
    <source>
        <dbReference type="ARBA" id="ARBA00022490"/>
    </source>
</evidence>
<dbReference type="PANTHER" id="PTHR13113">
    <property type="entry name" value="ECSIT EVOLUTIONARILY CONSERVED SIGNALING INTERMEDIATE IN TOLL PATHWAYS"/>
    <property type="match status" value="1"/>
</dbReference>
<evidence type="ECO:0000256" key="3">
    <source>
        <dbReference type="ARBA" id="ARBA00004496"/>
    </source>
</evidence>
<dbReference type="GO" id="GO:0045087">
    <property type="term" value="P:innate immune response"/>
    <property type="evidence" value="ECO:0007669"/>
    <property type="project" value="UniProtKB-KW"/>
</dbReference>
<evidence type="ECO:0000256" key="5">
    <source>
        <dbReference type="ARBA" id="ARBA00019998"/>
    </source>
</evidence>
<dbReference type="EMBL" id="JAFNEN010000227">
    <property type="protein sequence ID" value="KAG8188894.1"/>
    <property type="molecule type" value="Genomic_DNA"/>
</dbReference>
<keyword evidence="8" id="KW-0391">Immunity</keyword>
<dbReference type="AlphaFoldDB" id="A0AAV6UXP5"/>
<evidence type="ECO:0000256" key="2">
    <source>
        <dbReference type="ARBA" id="ARBA00004173"/>
    </source>
</evidence>
<comment type="caution">
    <text evidence="14">The sequence shown here is derived from an EMBL/GenBank/DDBJ whole genome shotgun (WGS) entry which is preliminary data.</text>
</comment>
<gene>
    <name evidence="14" type="ORF">JTE90_014951</name>
</gene>
<keyword evidence="10" id="KW-0496">Mitochondrion</keyword>
<feature type="region of interest" description="Disordered" evidence="12">
    <location>
        <begin position="432"/>
        <end position="454"/>
    </location>
</feature>
<keyword evidence="7" id="KW-0399">Innate immunity</keyword>
<keyword evidence="15" id="KW-1185">Reference proteome</keyword>
<sequence length="454" mass="51248">MFVLQRLYASSPHLVSQVQGCCKLHTWLRVCKIRKFPKASAAPELHSTKAVWEEKDLQPSARELVQRERFFQDKEVKTKEGLLRIIAAYNKSDPIKKRGHIEFIYAALNHLSEFGADGDAEVYKRLMDVFPKGKMVAKSILQAEFMHFSRHQECGIYLLDHMEHEGLIPDREMKEMAIAAFGKSSVVYKKLVRMLYWMPKLKNLNPYMLPDPLPTDPRELARLALHKMARDKRTTIDEYETSLLEGASDQTWVLSAQSPAQRQLLSELPDGESLWVEGPSLVWLRKVSMTYFALRAQAKAYPPCEVDEDDVAHLSLHMFGEPKQAELALVPQSMHEQEDGLVLALCCTGTSSKDSLLSWVRLLQGSNPRLAHLPVLFKLRTSPKSVSINSGGLQADEETIHEAVRAEREAAQDEETRTNMNLQQGLAALLGADAPRLQPAARPPARPVQAQDVP</sequence>
<protein>
    <recommendedName>
        <fullName evidence="5">Evolutionarily conserved signaling intermediate in Toll pathway, mitochondrial</fullName>
    </recommendedName>
</protein>
<dbReference type="Proteomes" id="UP000827092">
    <property type="component" value="Unassembled WGS sequence"/>
</dbReference>
<dbReference type="InterPro" id="IPR046448">
    <property type="entry name" value="ECSIT_N"/>
</dbReference>
<accession>A0AAV6UXP5</accession>
<evidence type="ECO:0000256" key="11">
    <source>
        <dbReference type="ARBA" id="ARBA00023242"/>
    </source>
</evidence>
<proteinExistence type="inferred from homology"/>
<dbReference type="GO" id="GO:0007178">
    <property type="term" value="P:cell surface receptor protein serine/threonine kinase signaling pathway"/>
    <property type="evidence" value="ECO:0007669"/>
    <property type="project" value="TreeGrafter"/>
</dbReference>
<dbReference type="SMART" id="SM01284">
    <property type="entry name" value="ECSIT_Cterm"/>
    <property type="match status" value="1"/>
</dbReference>
<feature type="domain" description="ECSIT C-terminal" evidence="13">
    <location>
        <begin position="258"/>
        <end position="380"/>
    </location>
</feature>
<evidence type="ECO:0000313" key="15">
    <source>
        <dbReference type="Proteomes" id="UP000827092"/>
    </source>
</evidence>
<dbReference type="PANTHER" id="PTHR13113:SF1">
    <property type="entry name" value="EVOLUTIONARILY CONSERVED SIGNALING INTERMEDIATE IN TOLL PATHWAY, MITOCHONDRIAL"/>
    <property type="match status" value="1"/>
</dbReference>
<dbReference type="InterPro" id="IPR010418">
    <property type="entry name" value="ECSIT"/>
</dbReference>
<comment type="similarity">
    <text evidence="4">Belongs to the ECSIT family.</text>
</comment>
<dbReference type="Pfam" id="PF14784">
    <property type="entry name" value="ECSIT_C"/>
    <property type="match status" value="1"/>
</dbReference>
<keyword evidence="9" id="KW-0809">Transit peptide</keyword>
<evidence type="ECO:0000259" key="13">
    <source>
        <dbReference type="SMART" id="SM01284"/>
    </source>
</evidence>
<evidence type="ECO:0000256" key="1">
    <source>
        <dbReference type="ARBA" id="ARBA00004123"/>
    </source>
</evidence>
<evidence type="ECO:0000256" key="8">
    <source>
        <dbReference type="ARBA" id="ARBA00022859"/>
    </source>
</evidence>
<evidence type="ECO:0000256" key="7">
    <source>
        <dbReference type="ARBA" id="ARBA00022588"/>
    </source>
</evidence>
<keyword evidence="6" id="KW-0963">Cytoplasm</keyword>
<evidence type="ECO:0000256" key="12">
    <source>
        <dbReference type="SAM" id="MobiDB-lite"/>
    </source>
</evidence>
<name>A0AAV6UXP5_9ARAC</name>
<evidence type="ECO:0000256" key="4">
    <source>
        <dbReference type="ARBA" id="ARBA00007674"/>
    </source>
</evidence>
<dbReference type="GO" id="GO:0005739">
    <property type="term" value="C:mitochondrion"/>
    <property type="evidence" value="ECO:0007669"/>
    <property type="project" value="UniProtKB-SubCell"/>
</dbReference>
<evidence type="ECO:0000313" key="14">
    <source>
        <dbReference type="EMBL" id="KAG8188894.1"/>
    </source>
</evidence>
<keyword evidence="11" id="KW-0539">Nucleus</keyword>
<reference evidence="14 15" key="1">
    <citation type="journal article" date="2022" name="Nat. Ecol. Evol.">
        <title>A masculinizing supergene underlies an exaggerated male reproductive morph in a spider.</title>
        <authorList>
            <person name="Hendrickx F."/>
            <person name="De Corte Z."/>
            <person name="Sonet G."/>
            <person name="Van Belleghem S.M."/>
            <person name="Kostlbacher S."/>
            <person name="Vangestel C."/>
        </authorList>
    </citation>
    <scope>NUCLEOTIDE SEQUENCE [LARGE SCALE GENOMIC DNA]</scope>
    <source>
        <strain evidence="14">W744_W776</strain>
    </source>
</reference>
<comment type="subcellular location">
    <subcellularLocation>
        <location evidence="3">Cytoplasm</location>
    </subcellularLocation>
    <subcellularLocation>
        <location evidence="2">Mitochondrion</location>
    </subcellularLocation>
    <subcellularLocation>
        <location evidence="1">Nucleus</location>
    </subcellularLocation>
</comment>
<dbReference type="InterPro" id="IPR029342">
    <property type="entry name" value="ECIST_C"/>
</dbReference>
<dbReference type="GO" id="GO:0005634">
    <property type="term" value="C:nucleus"/>
    <property type="evidence" value="ECO:0007669"/>
    <property type="project" value="UniProtKB-SubCell"/>
</dbReference>